<dbReference type="InterPro" id="IPR027417">
    <property type="entry name" value="P-loop_NTPase"/>
</dbReference>
<feature type="region of interest" description="Disordered" evidence="3">
    <location>
        <begin position="284"/>
        <end position="306"/>
    </location>
</feature>
<keyword evidence="1" id="KW-0547">Nucleotide-binding</keyword>
<dbReference type="CDD" id="cd00009">
    <property type="entry name" value="AAA"/>
    <property type="match status" value="1"/>
</dbReference>
<dbReference type="Pfam" id="PF07728">
    <property type="entry name" value="AAA_5"/>
    <property type="match status" value="1"/>
</dbReference>
<evidence type="ECO:0000259" key="4">
    <source>
        <dbReference type="SMART" id="SM00382"/>
    </source>
</evidence>
<reference evidence="5 6" key="1">
    <citation type="submission" date="2021-05" db="EMBL/GenBank/DDBJ databases">
        <title>Complete genome of Nocardioides aquaticus KCTC 9944T isolated from meromictic and hypersaline Ekho Lake, Antarctica.</title>
        <authorList>
            <person name="Hwang K."/>
            <person name="Kim K.M."/>
            <person name="Choe H."/>
        </authorList>
    </citation>
    <scope>NUCLEOTIDE SEQUENCE [LARGE SCALE GENOMIC DNA]</scope>
    <source>
        <strain evidence="5 6">KCTC 9944</strain>
    </source>
</reference>
<dbReference type="SMART" id="SM00382">
    <property type="entry name" value="AAA"/>
    <property type="match status" value="1"/>
</dbReference>
<dbReference type="PRINTS" id="PR00819">
    <property type="entry name" value="CBXCFQXSUPER"/>
</dbReference>
<dbReference type="SUPFAM" id="SSF52540">
    <property type="entry name" value="P-loop containing nucleoside triphosphate hydrolases"/>
    <property type="match status" value="1"/>
</dbReference>
<dbReference type="EMBL" id="CP075371">
    <property type="protein sequence ID" value="QVT82017.1"/>
    <property type="molecule type" value="Genomic_DNA"/>
</dbReference>
<dbReference type="PIRSF" id="PIRSF002849">
    <property type="entry name" value="AAA_ATPase_chaperone_MoxR_prd"/>
    <property type="match status" value="1"/>
</dbReference>
<dbReference type="RefSeq" id="WP_214057293.1">
    <property type="nucleotide sequence ID" value="NZ_BAAAHS010000049.1"/>
</dbReference>
<keyword evidence="2" id="KW-0067">ATP-binding</keyword>
<dbReference type="InterPro" id="IPR011704">
    <property type="entry name" value="ATPase_dyneun-rel_AAA"/>
</dbReference>
<dbReference type="InterPro" id="IPR000641">
    <property type="entry name" value="CbxX/CfxQ"/>
</dbReference>
<accession>A0ABX8ENA5</accession>
<proteinExistence type="predicted"/>
<dbReference type="PANTHER" id="PTHR42759:SF1">
    <property type="entry name" value="MAGNESIUM-CHELATASE SUBUNIT CHLD"/>
    <property type="match status" value="1"/>
</dbReference>
<evidence type="ECO:0000256" key="3">
    <source>
        <dbReference type="SAM" id="MobiDB-lite"/>
    </source>
</evidence>
<dbReference type="InterPro" id="IPR050764">
    <property type="entry name" value="CbbQ/NirQ/NorQ/GpvN"/>
</dbReference>
<dbReference type="Proteomes" id="UP000679307">
    <property type="component" value="Chromosome"/>
</dbReference>
<protein>
    <submittedName>
        <fullName evidence="5">Denitrification regulatory protein NirQ</fullName>
    </submittedName>
</protein>
<evidence type="ECO:0000313" key="5">
    <source>
        <dbReference type="EMBL" id="QVT82017.1"/>
    </source>
</evidence>
<organism evidence="5 6">
    <name type="scientific">Nocardioides aquaticus</name>
    <dbReference type="NCBI Taxonomy" id="160826"/>
    <lineage>
        <taxon>Bacteria</taxon>
        <taxon>Bacillati</taxon>
        <taxon>Actinomycetota</taxon>
        <taxon>Actinomycetes</taxon>
        <taxon>Propionibacteriales</taxon>
        <taxon>Nocardioidaceae</taxon>
        <taxon>Nocardioides</taxon>
    </lineage>
</organism>
<evidence type="ECO:0000313" key="6">
    <source>
        <dbReference type="Proteomes" id="UP000679307"/>
    </source>
</evidence>
<evidence type="ECO:0000256" key="1">
    <source>
        <dbReference type="ARBA" id="ARBA00022741"/>
    </source>
</evidence>
<dbReference type="PANTHER" id="PTHR42759">
    <property type="entry name" value="MOXR FAMILY PROTEIN"/>
    <property type="match status" value="1"/>
</dbReference>
<name>A0ABX8ENA5_9ACTN</name>
<gene>
    <name evidence="5" type="primary">nirQ_3</name>
    <name evidence="5" type="ORF">ENKNEFLB_04436</name>
</gene>
<dbReference type="InterPro" id="IPR003593">
    <property type="entry name" value="AAA+_ATPase"/>
</dbReference>
<dbReference type="Gene3D" id="3.40.50.300">
    <property type="entry name" value="P-loop containing nucleotide triphosphate hydrolases"/>
    <property type="match status" value="1"/>
</dbReference>
<sequence length="306" mass="32478">MTRLPSGAAGSTPAPEVVGRARESELLEAALRSGAHVVLEGPPGTGKSTLLREVARRRDSAFVLVEGNAELTPARLVGHFDPALVLERGYAVDVFVDGPLLDALREGGLLYVEELNRVPEETLNTLLTVMSEREITVPRLGVVRAEPGFGMVAAMNPYDAVGTARVSSAVYDRTCRITMGYQSAEAEEQIVAGRCPLPSPGWGAAAVALVRATRSHPEIRVGSSVRGAIDLAGMAHELARSRGVAPDDWDAGLDSALVALSGRVRVDEASQRTAEQVIEELYVEHFGPRPEDGSDERGEGEPPGEA</sequence>
<evidence type="ECO:0000256" key="2">
    <source>
        <dbReference type="ARBA" id="ARBA00022840"/>
    </source>
</evidence>
<keyword evidence="6" id="KW-1185">Reference proteome</keyword>
<feature type="compositionally biased region" description="Basic and acidic residues" evidence="3">
    <location>
        <begin position="284"/>
        <end position="300"/>
    </location>
</feature>
<feature type="domain" description="AAA+ ATPase" evidence="4">
    <location>
        <begin position="33"/>
        <end position="184"/>
    </location>
</feature>